<dbReference type="GO" id="GO:0004109">
    <property type="term" value="F:coproporphyrinogen oxidase activity"/>
    <property type="evidence" value="ECO:0007669"/>
    <property type="project" value="InterPro"/>
</dbReference>
<organism evidence="13 14">
    <name type="scientific">Candidatus Thiodictyon syntrophicum</name>
    <dbReference type="NCBI Taxonomy" id="1166950"/>
    <lineage>
        <taxon>Bacteria</taxon>
        <taxon>Pseudomonadati</taxon>
        <taxon>Pseudomonadota</taxon>
        <taxon>Gammaproteobacteria</taxon>
        <taxon>Chromatiales</taxon>
        <taxon>Chromatiaceae</taxon>
        <taxon>Thiodictyon</taxon>
    </lineage>
</organism>
<dbReference type="InterPro" id="IPR013785">
    <property type="entry name" value="Aldolase_TIM"/>
</dbReference>
<dbReference type="InterPro" id="IPR058240">
    <property type="entry name" value="rSAM_sf"/>
</dbReference>
<dbReference type="InterPro" id="IPR034505">
    <property type="entry name" value="Coproporphyrinogen-III_oxidase"/>
</dbReference>
<keyword evidence="9 10" id="KW-0143">Chaperone</keyword>
<keyword evidence="4 10" id="KW-0349">Heme</keyword>
<comment type="function">
    <text evidence="10">Probably acts as a heme chaperone, transferring heme to an unknown acceptor. Binds one molecule of heme per monomer, possibly covalently. Binds 1 [4Fe-4S] cluster. The cluster is coordinated with 3 cysteines and an exchangeable S-adenosyl-L-methionine.</text>
</comment>
<keyword evidence="10" id="KW-0963">Cytoplasm</keyword>
<dbReference type="Pfam" id="PF06969">
    <property type="entry name" value="HemN_C"/>
    <property type="match status" value="1"/>
</dbReference>
<accession>A0A2K8U8B9</accession>
<keyword evidence="14" id="KW-1185">Reference proteome</keyword>
<evidence type="ECO:0000256" key="10">
    <source>
        <dbReference type="RuleBase" id="RU364116"/>
    </source>
</evidence>
<dbReference type="GO" id="GO:0051539">
    <property type="term" value="F:4 iron, 4 sulfur cluster binding"/>
    <property type="evidence" value="ECO:0007669"/>
    <property type="project" value="UniProtKB-UniRule"/>
</dbReference>
<evidence type="ECO:0000256" key="1">
    <source>
        <dbReference type="ARBA" id="ARBA00001966"/>
    </source>
</evidence>
<evidence type="ECO:0000256" key="3">
    <source>
        <dbReference type="ARBA" id="ARBA00017228"/>
    </source>
</evidence>
<dbReference type="PANTHER" id="PTHR13932">
    <property type="entry name" value="COPROPORPHYRINIGEN III OXIDASE"/>
    <property type="match status" value="1"/>
</dbReference>
<keyword evidence="8 10" id="KW-0411">Iron-sulfur</keyword>
<dbReference type="Gene3D" id="3.20.20.70">
    <property type="entry name" value="Aldolase class I"/>
    <property type="match status" value="1"/>
</dbReference>
<dbReference type="GO" id="GO:0006779">
    <property type="term" value="P:porphyrin-containing compound biosynthetic process"/>
    <property type="evidence" value="ECO:0007669"/>
    <property type="project" value="InterPro"/>
</dbReference>
<dbReference type="NCBIfam" id="TIGR00539">
    <property type="entry name" value="hemN_rel"/>
    <property type="match status" value="1"/>
</dbReference>
<dbReference type="SMART" id="SM00729">
    <property type="entry name" value="Elp3"/>
    <property type="match status" value="1"/>
</dbReference>
<dbReference type="AlphaFoldDB" id="A0A2K8U8B9"/>
<evidence type="ECO:0000256" key="8">
    <source>
        <dbReference type="ARBA" id="ARBA00023014"/>
    </source>
</evidence>
<dbReference type="EMBL" id="CP020370">
    <property type="protein sequence ID" value="AUB81301.1"/>
    <property type="molecule type" value="Genomic_DNA"/>
</dbReference>
<dbReference type="PANTHER" id="PTHR13932:SF5">
    <property type="entry name" value="RADICAL S-ADENOSYL METHIONINE DOMAIN-CONTAINING PROTEIN 1, MITOCHONDRIAL"/>
    <property type="match status" value="1"/>
</dbReference>
<dbReference type="GO" id="GO:0005737">
    <property type="term" value="C:cytoplasm"/>
    <property type="evidence" value="ECO:0007669"/>
    <property type="project" value="UniProtKB-SubCell"/>
</dbReference>
<evidence type="ECO:0000256" key="4">
    <source>
        <dbReference type="ARBA" id="ARBA00022617"/>
    </source>
</evidence>
<dbReference type="SFLD" id="SFLDF00288">
    <property type="entry name" value="HemN-like__clustered_with_nucl"/>
    <property type="match status" value="1"/>
</dbReference>
<evidence type="ECO:0000256" key="2">
    <source>
        <dbReference type="ARBA" id="ARBA00006100"/>
    </source>
</evidence>
<gene>
    <name evidence="13" type="ORF">THSYN_10280</name>
</gene>
<comment type="subcellular location">
    <subcellularLocation>
        <location evidence="10">Cytoplasm</location>
    </subcellularLocation>
</comment>
<keyword evidence="7 10" id="KW-0408">Iron</keyword>
<dbReference type="SUPFAM" id="SSF102114">
    <property type="entry name" value="Radical SAM enzymes"/>
    <property type="match status" value="1"/>
</dbReference>
<name>A0A2K8U8B9_9GAMM</name>
<dbReference type="PROSITE" id="PS51918">
    <property type="entry name" value="RADICAL_SAM"/>
    <property type="match status" value="1"/>
</dbReference>
<comment type="cofactor">
    <cofactor evidence="1">
        <name>[4Fe-4S] cluster</name>
        <dbReference type="ChEBI" id="CHEBI:49883"/>
    </cofactor>
</comment>
<evidence type="ECO:0000256" key="6">
    <source>
        <dbReference type="ARBA" id="ARBA00022723"/>
    </source>
</evidence>
<evidence type="ECO:0000313" key="14">
    <source>
        <dbReference type="Proteomes" id="UP000232638"/>
    </source>
</evidence>
<dbReference type="Proteomes" id="UP000232638">
    <property type="component" value="Chromosome"/>
</dbReference>
<dbReference type="KEGG" id="tsy:THSYN_10280"/>
<dbReference type="SFLD" id="SFLDS00029">
    <property type="entry name" value="Radical_SAM"/>
    <property type="match status" value="1"/>
</dbReference>
<dbReference type="SFLD" id="SFLDG01065">
    <property type="entry name" value="anaerobic_coproporphyrinogen-I"/>
    <property type="match status" value="1"/>
</dbReference>
<protein>
    <recommendedName>
        <fullName evidence="3 10">Heme chaperone HemW</fullName>
    </recommendedName>
</protein>
<evidence type="ECO:0000256" key="7">
    <source>
        <dbReference type="ARBA" id="ARBA00023004"/>
    </source>
</evidence>
<evidence type="ECO:0000256" key="11">
    <source>
        <dbReference type="SAM" id="MobiDB-lite"/>
    </source>
</evidence>
<proteinExistence type="inferred from homology"/>
<dbReference type="InterPro" id="IPR006638">
    <property type="entry name" value="Elp3/MiaA/NifB-like_rSAM"/>
</dbReference>
<evidence type="ECO:0000313" key="13">
    <source>
        <dbReference type="EMBL" id="AUB81301.1"/>
    </source>
</evidence>
<reference evidence="13 14" key="1">
    <citation type="submission" date="2017-03" db="EMBL/GenBank/DDBJ databases">
        <title>Complete genome sequence of Candidatus 'Thiodictyon syntrophicum' sp. nov. strain Cad16T, a photolithoautotroph purple sulfur bacterium isolated from an alpine meromictic lake.</title>
        <authorList>
            <person name="Luedin S.M."/>
            <person name="Pothier J.F."/>
            <person name="Danza F."/>
            <person name="Storelli N."/>
            <person name="Wittwer M."/>
            <person name="Tonolla M."/>
        </authorList>
    </citation>
    <scope>NUCLEOTIDE SEQUENCE [LARGE SCALE GENOMIC DNA]</scope>
    <source>
        <strain evidence="13 14">Cad16T</strain>
    </source>
</reference>
<dbReference type="GO" id="GO:0046872">
    <property type="term" value="F:metal ion binding"/>
    <property type="evidence" value="ECO:0007669"/>
    <property type="project" value="UniProtKB-UniRule"/>
</dbReference>
<feature type="domain" description="Radical SAM core" evidence="12">
    <location>
        <begin position="21"/>
        <end position="255"/>
    </location>
</feature>
<keyword evidence="5 10" id="KW-0949">S-adenosyl-L-methionine</keyword>
<keyword evidence="10" id="KW-0004">4Fe-4S</keyword>
<dbReference type="RefSeq" id="WP_418219912.1">
    <property type="nucleotide sequence ID" value="NZ_CP020370.1"/>
</dbReference>
<dbReference type="SFLD" id="SFLDG01082">
    <property type="entry name" value="B12-binding_domain_containing"/>
    <property type="match status" value="1"/>
</dbReference>
<dbReference type="InterPro" id="IPR007197">
    <property type="entry name" value="rSAM"/>
</dbReference>
<keyword evidence="6 10" id="KW-0479">Metal-binding</keyword>
<evidence type="ECO:0000256" key="5">
    <source>
        <dbReference type="ARBA" id="ARBA00022691"/>
    </source>
</evidence>
<dbReference type="InterPro" id="IPR010723">
    <property type="entry name" value="HemN_C"/>
</dbReference>
<dbReference type="CDD" id="cd01335">
    <property type="entry name" value="Radical_SAM"/>
    <property type="match status" value="1"/>
</dbReference>
<sequence>MNPRDNPARGPRPRPADLPGGLRTPPLALYIHTPWCLRKCPYCDFNSHPAGVAPPFADYVARLLADLEQDLCDPAAGRPLTSIFIGGGTPSLFPGTAIRRLLDGVRARTVVAADCEITLEANPGAADAARFDAYRQAGVNRLSIGVQSLDAGMLERLGRIHDPAAARAAIGAARAAGIDNLNLDLMFALPGQTLAQAAADLAALIELAPAHISYYQLTLEPDTPFHRAPPPLPDGDLAADMAAAGRARLDQAGYAQYEVSAYAGPGRQCRHNLNYWRFGDYLGIGAGAHGKLTDPCSGTIRRTAKWERPALYLGSAPAALCSSTRDLSDADRVFEFALNALRLTAGFERGLFTARTGLPWSRIEPLVAAALSDGLLAVTADSVVPTELGCAFTDDLVMRFLVEDSPDQGRGMVAGQHAG</sequence>
<dbReference type="Pfam" id="PF04055">
    <property type="entry name" value="Radical_SAM"/>
    <property type="match status" value="1"/>
</dbReference>
<evidence type="ECO:0000256" key="9">
    <source>
        <dbReference type="ARBA" id="ARBA00023186"/>
    </source>
</evidence>
<feature type="region of interest" description="Disordered" evidence="11">
    <location>
        <begin position="1"/>
        <end position="20"/>
    </location>
</feature>
<evidence type="ECO:0000259" key="12">
    <source>
        <dbReference type="PROSITE" id="PS51918"/>
    </source>
</evidence>
<dbReference type="SFLD" id="SFLDF00562">
    <property type="entry name" value="HemN-like__clustered_with_heat"/>
    <property type="match status" value="1"/>
</dbReference>
<comment type="similarity">
    <text evidence="2">Belongs to the anaerobic coproporphyrinogen-III oxidase family. HemW subfamily.</text>
</comment>
<dbReference type="InterPro" id="IPR004559">
    <property type="entry name" value="HemW-like"/>
</dbReference>